<dbReference type="EMBL" id="JAFBBK010000001">
    <property type="protein sequence ID" value="MBM7415877.1"/>
    <property type="molecule type" value="Genomic_DNA"/>
</dbReference>
<protein>
    <recommendedName>
        <fullName evidence="4">ABC transporter permease</fullName>
    </recommendedName>
</protein>
<reference evidence="2 3" key="1">
    <citation type="submission" date="2021-01" db="EMBL/GenBank/DDBJ databases">
        <title>Genomics of switchgrass bacterial isolates.</title>
        <authorList>
            <person name="Shade A."/>
        </authorList>
    </citation>
    <scope>NUCLEOTIDE SEQUENCE [LARGE SCALE GENOMIC DNA]</scope>
    <source>
        <strain evidence="2 3">PvP111</strain>
    </source>
</reference>
<sequence>MTTTLSPSTSSGTSSVRNELAKYRHLRLGVVAAALALGITALTMVGMLGGAPQGEGEPLTWGLPLAGLSLALPLASPLLIAVIASRAVEIEHQGNGWLLARTSGVTPGRLCRAKFWCTAVHVVIATSLGSIGALALGVLGGILDTLPAGLWLGQTVCALVVALAVLALQVLVSARFDNQLVALGIGIVGTVVALCSFGLPVWAAHLTPWGYWSLIASADYQGDAVVTLTPSYGSVAVLAVLASVVFTLATRRLDRQEG</sequence>
<feature type="transmembrane region" description="Helical" evidence="1">
    <location>
        <begin position="224"/>
        <end position="249"/>
    </location>
</feature>
<feature type="transmembrane region" description="Helical" evidence="1">
    <location>
        <begin position="119"/>
        <end position="142"/>
    </location>
</feature>
<evidence type="ECO:0000256" key="1">
    <source>
        <dbReference type="SAM" id="Phobius"/>
    </source>
</evidence>
<feature type="transmembrane region" description="Helical" evidence="1">
    <location>
        <begin position="148"/>
        <end position="168"/>
    </location>
</feature>
<dbReference type="Pfam" id="PF12730">
    <property type="entry name" value="ABC2_membrane_4"/>
    <property type="match status" value="1"/>
</dbReference>
<evidence type="ECO:0000313" key="2">
    <source>
        <dbReference type="EMBL" id="MBM7415877.1"/>
    </source>
</evidence>
<keyword evidence="3" id="KW-1185">Reference proteome</keyword>
<feature type="transmembrane region" description="Helical" evidence="1">
    <location>
        <begin position="61"/>
        <end position="84"/>
    </location>
</feature>
<dbReference type="RefSeq" id="WP_307806273.1">
    <property type="nucleotide sequence ID" value="NZ_JAFBBK010000001.1"/>
</dbReference>
<proteinExistence type="predicted"/>
<gene>
    <name evidence="2" type="ORF">JOE42_002610</name>
</gene>
<feature type="transmembrane region" description="Helical" evidence="1">
    <location>
        <begin position="26"/>
        <end position="49"/>
    </location>
</feature>
<name>A0ABS2KVA4_9NOCA</name>
<keyword evidence="1" id="KW-1133">Transmembrane helix</keyword>
<keyword evidence="1" id="KW-0472">Membrane</keyword>
<comment type="caution">
    <text evidence="2">The sequence shown here is derived from an EMBL/GenBank/DDBJ whole genome shotgun (WGS) entry which is preliminary data.</text>
</comment>
<evidence type="ECO:0008006" key="4">
    <source>
        <dbReference type="Google" id="ProtNLM"/>
    </source>
</evidence>
<organism evidence="2 3">
    <name type="scientific">Rhodococcoides corynebacterioides</name>
    <dbReference type="NCBI Taxonomy" id="53972"/>
    <lineage>
        <taxon>Bacteria</taxon>
        <taxon>Bacillati</taxon>
        <taxon>Actinomycetota</taxon>
        <taxon>Actinomycetes</taxon>
        <taxon>Mycobacteriales</taxon>
        <taxon>Nocardiaceae</taxon>
        <taxon>Rhodococcoides</taxon>
    </lineage>
</organism>
<keyword evidence="1" id="KW-0812">Transmembrane</keyword>
<accession>A0ABS2KVA4</accession>
<feature type="transmembrane region" description="Helical" evidence="1">
    <location>
        <begin position="180"/>
        <end position="204"/>
    </location>
</feature>
<dbReference type="Proteomes" id="UP000703038">
    <property type="component" value="Unassembled WGS sequence"/>
</dbReference>
<evidence type="ECO:0000313" key="3">
    <source>
        <dbReference type="Proteomes" id="UP000703038"/>
    </source>
</evidence>